<dbReference type="InParanoid" id="A0A067Q0E9"/>
<accession>A0A067Q0E9</accession>
<dbReference type="EMBL" id="KL197714">
    <property type="protein sequence ID" value="KDQ60419.1"/>
    <property type="molecule type" value="Genomic_DNA"/>
</dbReference>
<name>A0A067Q0E9_9AGAM</name>
<feature type="compositionally biased region" description="Basic and acidic residues" evidence="1">
    <location>
        <begin position="270"/>
        <end position="294"/>
    </location>
</feature>
<reference evidence="3" key="1">
    <citation type="journal article" date="2014" name="Proc. Natl. Acad. Sci. U.S.A.">
        <title>Extensive sampling of basidiomycete genomes demonstrates inadequacy of the white-rot/brown-rot paradigm for wood decay fungi.</title>
        <authorList>
            <person name="Riley R."/>
            <person name="Salamov A.A."/>
            <person name="Brown D.W."/>
            <person name="Nagy L.G."/>
            <person name="Floudas D."/>
            <person name="Held B.W."/>
            <person name="Levasseur A."/>
            <person name="Lombard V."/>
            <person name="Morin E."/>
            <person name="Otillar R."/>
            <person name="Lindquist E.A."/>
            <person name="Sun H."/>
            <person name="LaButti K.M."/>
            <person name="Schmutz J."/>
            <person name="Jabbour D."/>
            <person name="Luo H."/>
            <person name="Baker S.E."/>
            <person name="Pisabarro A.G."/>
            <person name="Walton J.D."/>
            <person name="Blanchette R.A."/>
            <person name="Henrissat B."/>
            <person name="Martin F."/>
            <person name="Cullen D."/>
            <person name="Hibbett D.S."/>
            <person name="Grigoriev I.V."/>
        </authorList>
    </citation>
    <scope>NUCLEOTIDE SEQUENCE [LARGE SCALE GENOMIC DNA]</scope>
    <source>
        <strain evidence="3">MUCL 33604</strain>
    </source>
</reference>
<dbReference type="AlphaFoldDB" id="A0A067Q0E9"/>
<evidence type="ECO:0000313" key="2">
    <source>
        <dbReference type="EMBL" id="KDQ60419.1"/>
    </source>
</evidence>
<proteinExistence type="predicted"/>
<dbReference type="Proteomes" id="UP000027265">
    <property type="component" value="Unassembled WGS sequence"/>
</dbReference>
<dbReference type="OrthoDB" id="3149356at2759"/>
<evidence type="ECO:0000313" key="3">
    <source>
        <dbReference type="Proteomes" id="UP000027265"/>
    </source>
</evidence>
<evidence type="ECO:0000256" key="1">
    <source>
        <dbReference type="SAM" id="MobiDB-lite"/>
    </source>
</evidence>
<organism evidence="2 3">
    <name type="scientific">Jaapia argillacea MUCL 33604</name>
    <dbReference type="NCBI Taxonomy" id="933084"/>
    <lineage>
        <taxon>Eukaryota</taxon>
        <taxon>Fungi</taxon>
        <taxon>Dikarya</taxon>
        <taxon>Basidiomycota</taxon>
        <taxon>Agaricomycotina</taxon>
        <taxon>Agaricomycetes</taxon>
        <taxon>Agaricomycetidae</taxon>
        <taxon>Jaapiales</taxon>
        <taxon>Jaapiaceae</taxon>
        <taxon>Jaapia</taxon>
    </lineage>
</organism>
<feature type="compositionally biased region" description="Polar residues" evidence="1">
    <location>
        <begin position="297"/>
        <end position="307"/>
    </location>
</feature>
<protein>
    <submittedName>
        <fullName evidence="2">Uncharacterized protein</fullName>
    </submittedName>
</protein>
<gene>
    <name evidence="2" type="ORF">JAAARDRAFT_32822</name>
</gene>
<feature type="region of interest" description="Disordered" evidence="1">
    <location>
        <begin position="1"/>
        <end position="20"/>
    </location>
</feature>
<sequence length="307" mass="34196">MGDRVDSLPSPTFPPSLPPQEGVRVEHWLRVLQAMGSADLERCIVTSADYCKATGGKGHEYVCFQVQDRDTHAIFSIMADRRWIPGADSTTTPPNPPRIICQRSANPLASASDLSVVSSSSSLHTALAYDTIRSTSSPPPKEEIVDRILFSNPKTPLSLLSLVYVLDAAHRAEDTYHIYKSNCYWYAHVVWDTLIKVFGATPSSPVSPTEAGRKRGTYCGCTAVVPRDVEAGVANTIENYETVCRAHTEKRDASKMEILAKVESLQAQLDQEREGRAKEREEREKERAELERKLLFFSSQQRNNSEP</sequence>
<dbReference type="HOGENOM" id="CLU_067611_0_0_1"/>
<keyword evidence="3" id="KW-1185">Reference proteome</keyword>
<feature type="region of interest" description="Disordered" evidence="1">
    <location>
        <begin position="267"/>
        <end position="307"/>
    </location>
</feature>